<dbReference type="Proteomes" id="UP000215914">
    <property type="component" value="Unassembled WGS sequence"/>
</dbReference>
<gene>
    <name evidence="1" type="ORF">HanXRQr2_Chr14g0645551</name>
</gene>
<sequence length="52" mass="5935">MKTASNRLECYLVASGSSPIRLECGLVRVRYKFVRVLFEFRFGSGLLHSVQL</sequence>
<proteinExistence type="predicted"/>
<protein>
    <submittedName>
        <fullName evidence="1">Uncharacterized protein</fullName>
    </submittedName>
</protein>
<evidence type="ECO:0000313" key="2">
    <source>
        <dbReference type="Proteomes" id="UP000215914"/>
    </source>
</evidence>
<name>A0A9K3E941_HELAN</name>
<organism evidence="1 2">
    <name type="scientific">Helianthus annuus</name>
    <name type="common">Common sunflower</name>
    <dbReference type="NCBI Taxonomy" id="4232"/>
    <lineage>
        <taxon>Eukaryota</taxon>
        <taxon>Viridiplantae</taxon>
        <taxon>Streptophyta</taxon>
        <taxon>Embryophyta</taxon>
        <taxon>Tracheophyta</taxon>
        <taxon>Spermatophyta</taxon>
        <taxon>Magnoliopsida</taxon>
        <taxon>eudicotyledons</taxon>
        <taxon>Gunneridae</taxon>
        <taxon>Pentapetalae</taxon>
        <taxon>asterids</taxon>
        <taxon>campanulids</taxon>
        <taxon>Asterales</taxon>
        <taxon>Asteraceae</taxon>
        <taxon>Asteroideae</taxon>
        <taxon>Heliantheae alliance</taxon>
        <taxon>Heliantheae</taxon>
        <taxon>Helianthus</taxon>
    </lineage>
</organism>
<accession>A0A9K3E941</accession>
<dbReference type="AlphaFoldDB" id="A0A9K3E941"/>
<dbReference type="EMBL" id="MNCJ02000329">
    <property type="protein sequence ID" value="KAF5769203.1"/>
    <property type="molecule type" value="Genomic_DNA"/>
</dbReference>
<comment type="caution">
    <text evidence="1">The sequence shown here is derived from an EMBL/GenBank/DDBJ whole genome shotgun (WGS) entry which is preliminary data.</text>
</comment>
<reference evidence="1" key="1">
    <citation type="journal article" date="2017" name="Nature">
        <title>The sunflower genome provides insights into oil metabolism, flowering and Asterid evolution.</title>
        <authorList>
            <person name="Badouin H."/>
            <person name="Gouzy J."/>
            <person name="Grassa C.J."/>
            <person name="Murat F."/>
            <person name="Staton S.E."/>
            <person name="Cottret L."/>
            <person name="Lelandais-Briere C."/>
            <person name="Owens G.L."/>
            <person name="Carrere S."/>
            <person name="Mayjonade B."/>
            <person name="Legrand L."/>
            <person name="Gill N."/>
            <person name="Kane N.C."/>
            <person name="Bowers J.E."/>
            <person name="Hubner S."/>
            <person name="Bellec A."/>
            <person name="Berard A."/>
            <person name="Berges H."/>
            <person name="Blanchet N."/>
            <person name="Boniface M.C."/>
            <person name="Brunel D."/>
            <person name="Catrice O."/>
            <person name="Chaidir N."/>
            <person name="Claudel C."/>
            <person name="Donnadieu C."/>
            <person name="Faraut T."/>
            <person name="Fievet G."/>
            <person name="Helmstetter N."/>
            <person name="King M."/>
            <person name="Knapp S.J."/>
            <person name="Lai Z."/>
            <person name="Le Paslier M.C."/>
            <person name="Lippi Y."/>
            <person name="Lorenzon L."/>
            <person name="Mandel J.R."/>
            <person name="Marage G."/>
            <person name="Marchand G."/>
            <person name="Marquand E."/>
            <person name="Bret-Mestries E."/>
            <person name="Morien E."/>
            <person name="Nambeesan S."/>
            <person name="Nguyen T."/>
            <person name="Pegot-Espagnet P."/>
            <person name="Pouilly N."/>
            <person name="Raftis F."/>
            <person name="Sallet E."/>
            <person name="Schiex T."/>
            <person name="Thomas J."/>
            <person name="Vandecasteele C."/>
            <person name="Vares D."/>
            <person name="Vear F."/>
            <person name="Vautrin S."/>
            <person name="Crespi M."/>
            <person name="Mangin B."/>
            <person name="Burke J.M."/>
            <person name="Salse J."/>
            <person name="Munos S."/>
            <person name="Vincourt P."/>
            <person name="Rieseberg L.H."/>
            <person name="Langlade N.B."/>
        </authorList>
    </citation>
    <scope>NUCLEOTIDE SEQUENCE</scope>
    <source>
        <tissue evidence="1">Leaves</tissue>
    </source>
</reference>
<dbReference type="Gramene" id="mRNA:HanXRQr2_Chr14g0645551">
    <property type="protein sequence ID" value="CDS:HanXRQr2_Chr14g0645551.1"/>
    <property type="gene ID" value="HanXRQr2_Chr14g0645551"/>
</dbReference>
<keyword evidence="2" id="KW-1185">Reference proteome</keyword>
<evidence type="ECO:0000313" key="1">
    <source>
        <dbReference type="EMBL" id="KAF5769203.1"/>
    </source>
</evidence>
<reference evidence="1" key="2">
    <citation type="submission" date="2020-06" db="EMBL/GenBank/DDBJ databases">
        <title>Helianthus annuus Genome sequencing and assembly Release 2.</title>
        <authorList>
            <person name="Gouzy J."/>
            <person name="Langlade N."/>
            <person name="Munos S."/>
        </authorList>
    </citation>
    <scope>NUCLEOTIDE SEQUENCE</scope>
    <source>
        <tissue evidence="1">Leaves</tissue>
    </source>
</reference>